<sequence length="101" mass="11107">MQADAIEIVYFKRLWELMPVHEPNATGPEVSAIRDLYCAVDQETRRYGTESVLASAADAARRHAARRAVQEAMAEARTSAMSAADGSVWGYGRSDGEGRYL</sequence>
<dbReference type="EMBL" id="BAAARW010000005">
    <property type="protein sequence ID" value="GAA2409126.1"/>
    <property type="molecule type" value="Genomic_DNA"/>
</dbReference>
<name>A0ABN3IN84_9ACTN</name>
<comment type="caution">
    <text evidence="2">The sequence shown here is derived from an EMBL/GenBank/DDBJ whole genome shotgun (WGS) entry which is preliminary data.</text>
</comment>
<evidence type="ECO:0000313" key="3">
    <source>
        <dbReference type="Proteomes" id="UP001501231"/>
    </source>
</evidence>
<accession>A0ABN3IN84</accession>
<evidence type="ECO:0000256" key="1">
    <source>
        <dbReference type="SAM" id="MobiDB-lite"/>
    </source>
</evidence>
<evidence type="ECO:0000313" key="2">
    <source>
        <dbReference type="EMBL" id="GAA2409126.1"/>
    </source>
</evidence>
<keyword evidence="3" id="KW-1185">Reference proteome</keyword>
<protein>
    <submittedName>
        <fullName evidence="2">Uncharacterized protein</fullName>
    </submittedName>
</protein>
<feature type="region of interest" description="Disordered" evidence="1">
    <location>
        <begin position="78"/>
        <end position="101"/>
    </location>
</feature>
<proteinExistence type="predicted"/>
<dbReference type="RefSeq" id="WP_344588058.1">
    <property type="nucleotide sequence ID" value="NZ_BAAARW010000005.1"/>
</dbReference>
<dbReference type="Proteomes" id="UP001501231">
    <property type="component" value="Unassembled WGS sequence"/>
</dbReference>
<organism evidence="2 3">
    <name type="scientific">Actinomadura vinacea</name>
    <dbReference type="NCBI Taxonomy" id="115336"/>
    <lineage>
        <taxon>Bacteria</taxon>
        <taxon>Bacillati</taxon>
        <taxon>Actinomycetota</taxon>
        <taxon>Actinomycetes</taxon>
        <taxon>Streptosporangiales</taxon>
        <taxon>Thermomonosporaceae</taxon>
        <taxon>Actinomadura</taxon>
    </lineage>
</organism>
<reference evidence="2 3" key="1">
    <citation type="journal article" date="2019" name="Int. J. Syst. Evol. Microbiol.">
        <title>The Global Catalogue of Microorganisms (GCM) 10K type strain sequencing project: providing services to taxonomists for standard genome sequencing and annotation.</title>
        <authorList>
            <consortium name="The Broad Institute Genomics Platform"/>
            <consortium name="The Broad Institute Genome Sequencing Center for Infectious Disease"/>
            <person name="Wu L."/>
            <person name="Ma J."/>
        </authorList>
    </citation>
    <scope>NUCLEOTIDE SEQUENCE [LARGE SCALE GENOMIC DNA]</scope>
    <source>
        <strain evidence="2 3">JCM 3325</strain>
    </source>
</reference>
<gene>
    <name evidence="2" type="ORF">GCM10010191_17120</name>
</gene>